<dbReference type="OrthoDB" id="8593494at2"/>
<dbReference type="EMBL" id="BKAD01000024">
    <property type="protein sequence ID" value="GEP31113.1"/>
    <property type="molecule type" value="Genomic_DNA"/>
</dbReference>
<keyword evidence="3" id="KW-1185">Reference proteome</keyword>
<dbReference type="GO" id="GO:0020037">
    <property type="term" value="F:heme binding"/>
    <property type="evidence" value="ECO:0007669"/>
    <property type="project" value="InterPro"/>
</dbReference>
<comment type="caution">
    <text evidence="2">The sequence shown here is derived from an EMBL/GenBank/DDBJ whole genome shotgun (WGS) entry which is preliminary data.</text>
</comment>
<dbReference type="SUPFAM" id="SSF46626">
    <property type="entry name" value="Cytochrome c"/>
    <property type="match status" value="1"/>
</dbReference>
<name>A0A512L9G0_9PROT</name>
<dbReference type="GO" id="GO:0009055">
    <property type="term" value="F:electron transfer activity"/>
    <property type="evidence" value="ECO:0007669"/>
    <property type="project" value="InterPro"/>
</dbReference>
<accession>A0A512L9G0</accession>
<organism evidence="2 3">
    <name type="scientific">Sulfuriferula plumbiphila</name>
    <dbReference type="NCBI Taxonomy" id="171865"/>
    <lineage>
        <taxon>Bacteria</taxon>
        <taxon>Pseudomonadati</taxon>
        <taxon>Pseudomonadota</taxon>
        <taxon>Betaproteobacteria</taxon>
        <taxon>Nitrosomonadales</taxon>
        <taxon>Sulfuricellaceae</taxon>
        <taxon>Sulfuriferula</taxon>
    </lineage>
</organism>
<reference evidence="2 3" key="1">
    <citation type="submission" date="2019-07" db="EMBL/GenBank/DDBJ databases">
        <title>Whole genome shotgun sequence of Thiobacillus plumbophilus NBRC 107929.</title>
        <authorList>
            <person name="Hosoyama A."/>
            <person name="Uohara A."/>
            <person name="Ohji S."/>
            <person name="Ichikawa N."/>
        </authorList>
    </citation>
    <scope>NUCLEOTIDE SEQUENCE [LARGE SCALE GENOMIC DNA]</scope>
    <source>
        <strain evidence="2 3">NBRC 107929</strain>
    </source>
</reference>
<protein>
    <recommendedName>
        <fullName evidence="4">Sulfite:cytochrome C oxidoreductase subunit B</fullName>
    </recommendedName>
</protein>
<evidence type="ECO:0000313" key="2">
    <source>
        <dbReference type="EMBL" id="GEP31113.1"/>
    </source>
</evidence>
<evidence type="ECO:0000313" key="3">
    <source>
        <dbReference type="Proteomes" id="UP000321337"/>
    </source>
</evidence>
<sequence length="95" mass="10635">MRNLILFLSLALTTASTWADESQIQLKPGANMGLVANNCAVCHSTDYIQMNSVFLDRKGWEGEVNKMVNVMHAPINRDDIPKIVDYLVKYYGTGN</sequence>
<proteinExistence type="predicted"/>
<gene>
    <name evidence="2" type="ORF">TPL01_22510</name>
</gene>
<keyword evidence="1" id="KW-0732">Signal</keyword>
<feature type="chain" id="PRO_5022230536" description="Sulfite:cytochrome C oxidoreductase subunit B" evidence="1">
    <location>
        <begin position="20"/>
        <end position="95"/>
    </location>
</feature>
<dbReference type="RefSeq" id="WP_147073801.1">
    <property type="nucleotide sequence ID" value="NZ_AP021884.1"/>
</dbReference>
<evidence type="ECO:0000256" key="1">
    <source>
        <dbReference type="SAM" id="SignalP"/>
    </source>
</evidence>
<dbReference type="Proteomes" id="UP000321337">
    <property type="component" value="Unassembled WGS sequence"/>
</dbReference>
<evidence type="ECO:0008006" key="4">
    <source>
        <dbReference type="Google" id="ProtNLM"/>
    </source>
</evidence>
<dbReference type="Gene3D" id="1.10.760.10">
    <property type="entry name" value="Cytochrome c-like domain"/>
    <property type="match status" value="1"/>
</dbReference>
<feature type="signal peptide" evidence="1">
    <location>
        <begin position="1"/>
        <end position="19"/>
    </location>
</feature>
<dbReference type="AlphaFoldDB" id="A0A512L9G0"/>
<dbReference type="InterPro" id="IPR036909">
    <property type="entry name" value="Cyt_c-like_dom_sf"/>
</dbReference>